<evidence type="ECO:0000313" key="2">
    <source>
        <dbReference type="Proteomes" id="UP000547628"/>
    </source>
</evidence>
<comment type="caution">
    <text evidence="1">The sequence shown here is derived from an EMBL/GenBank/DDBJ whole genome shotgun (WGS) entry which is preliminary data.</text>
</comment>
<dbReference type="EMBL" id="JACIVD010000048">
    <property type="protein sequence ID" value="MBB1122767.1"/>
    <property type="molecule type" value="Genomic_DNA"/>
</dbReference>
<gene>
    <name evidence="1" type="ORF">H5S41_02130</name>
</gene>
<organism evidence="1 2">
    <name type="scientific">Limosilactobacillus albertensis</name>
    <dbReference type="NCBI Taxonomy" id="2759752"/>
    <lineage>
        <taxon>Bacteria</taxon>
        <taxon>Bacillati</taxon>
        <taxon>Bacillota</taxon>
        <taxon>Bacilli</taxon>
        <taxon>Lactobacillales</taxon>
        <taxon>Lactobacillaceae</taxon>
        <taxon>Limosilactobacillus</taxon>
    </lineage>
</organism>
<proteinExistence type="predicted"/>
<protein>
    <submittedName>
        <fullName evidence="1">Uncharacterized protein</fullName>
    </submittedName>
</protein>
<dbReference type="RefSeq" id="WP_182602037.1">
    <property type="nucleotide sequence ID" value="NZ_JACIVD010000048.1"/>
</dbReference>
<dbReference type="Proteomes" id="UP000547628">
    <property type="component" value="Unassembled WGS sequence"/>
</dbReference>
<name>A0A839H7Z5_9LACO</name>
<dbReference type="AlphaFoldDB" id="A0A839H7Z5"/>
<accession>A0A839H7Z5</accession>
<reference evidence="1 2" key="1">
    <citation type="submission" date="2020-07" db="EMBL/GenBank/DDBJ databases">
        <title>Description of Limosilactobacillus balticus sp. nov., Limosilactobacillus agrestis sp. nov., Limosilactobacillus albertensis sp. nov., Limosilactobacillus rudii sp. nov., Limosilactobacillus fastidiosus sp. nov., five novel Limosilactobacillus species isolated from the vertebrate gastrointestinal tract, and proposal of 6 subspecies of Limosilactobacillus reuteri adapted to the gastrointestinal tract of specific vertebrate hosts.</title>
        <authorList>
            <person name="Li F."/>
            <person name="Cheng C."/>
            <person name="Zheng J."/>
            <person name="Quevedo R.M."/>
            <person name="Li J."/>
            <person name="Roos S."/>
            <person name="Gaenzle M.G."/>
            <person name="Walter J."/>
        </authorList>
    </citation>
    <scope>NUCLEOTIDE SEQUENCE [LARGE SCALE GENOMIC DNA]</scope>
    <source>
        <strain evidence="1 2">Lr3000</strain>
    </source>
</reference>
<sequence>MNNKIEIELELLAVAKLNTWFTTREDVRNFVDLVNQRDGKSYRDRLTDYVESAINSYQDLTDGINTKNIVTAAIDIAEAGSNSVLNNVLNLLDLENAEHHNN</sequence>
<evidence type="ECO:0000313" key="1">
    <source>
        <dbReference type="EMBL" id="MBB1122767.1"/>
    </source>
</evidence>